<keyword evidence="2" id="KW-1185">Reference proteome</keyword>
<dbReference type="RefSeq" id="WP_188467500.1">
    <property type="nucleotide sequence ID" value="NZ_BAABHU010000018.1"/>
</dbReference>
<organism evidence="1 2">
    <name type="scientific">Marivirga lumbricoides</name>
    <dbReference type="NCBI Taxonomy" id="1046115"/>
    <lineage>
        <taxon>Bacteria</taxon>
        <taxon>Pseudomonadati</taxon>
        <taxon>Bacteroidota</taxon>
        <taxon>Cytophagia</taxon>
        <taxon>Cytophagales</taxon>
        <taxon>Marivirgaceae</taxon>
        <taxon>Marivirga</taxon>
    </lineage>
</organism>
<proteinExistence type="predicted"/>
<accession>A0ABQ1N4G1</accession>
<evidence type="ECO:0008006" key="3">
    <source>
        <dbReference type="Google" id="ProtNLM"/>
    </source>
</evidence>
<dbReference type="EMBL" id="BMEC01000018">
    <property type="protein sequence ID" value="GGC53554.1"/>
    <property type="molecule type" value="Genomic_DNA"/>
</dbReference>
<dbReference type="PROSITE" id="PS51257">
    <property type="entry name" value="PROKAR_LIPOPROTEIN"/>
    <property type="match status" value="1"/>
</dbReference>
<protein>
    <recommendedName>
        <fullName evidence="3">Lipoprotein</fullName>
    </recommendedName>
</protein>
<name>A0ABQ1N4G1_9BACT</name>
<comment type="caution">
    <text evidence="1">The sequence shown here is derived from an EMBL/GenBank/DDBJ whole genome shotgun (WGS) entry which is preliminary data.</text>
</comment>
<evidence type="ECO:0000313" key="1">
    <source>
        <dbReference type="EMBL" id="GGC53554.1"/>
    </source>
</evidence>
<evidence type="ECO:0000313" key="2">
    <source>
        <dbReference type="Proteomes" id="UP000636010"/>
    </source>
</evidence>
<sequence length="237" mass="26319">MKKYHILLALLATVLISCSDKEDYQTPDFDKQSDHNLITIEDIDDHGITYSVMSNNKVNELINKKVIHKGEEYLILSKFTSTHPERREFIENNQTQIIVVSESPTYGDILVHSQVIEFTGGTLNSNGSYTCIYPGCEIVGSKVRQAIGAPTSSLLATIDYQGESKSNIYYCSATIDRYIGSSTTYEPEMWESVARKYTASTPGSSPNCPSFADPIGKSKSTWANGYKYVSVFVGCDD</sequence>
<dbReference type="Proteomes" id="UP000636010">
    <property type="component" value="Unassembled WGS sequence"/>
</dbReference>
<reference evidence="2" key="1">
    <citation type="journal article" date="2019" name="Int. J. Syst. Evol. Microbiol.">
        <title>The Global Catalogue of Microorganisms (GCM) 10K type strain sequencing project: providing services to taxonomists for standard genome sequencing and annotation.</title>
        <authorList>
            <consortium name="The Broad Institute Genomics Platform"/>
            <consortium name="The Broad Institute Genome Sequencing Center for Infectious Disease"/>
            <person name="Wu L."/>
            <person name="Ma J."/>
        </authorList>
    </citation>
    <scope>NUCLEOTIDE SEQUENCE [LARGE SCALE GENOMIC DNA]</scope>
    <source>
        <strain evidence="2">CGMCC 1.10832</strain>
    </source>
</reference>
<gene>
    <name evidence="1" type="ORF">GCM10011506_43980</name>
</gene>